<dbReference type="Proteomes" id="UP001225034">
    <property type="component" value="Unassembled WGS sequence"/>
</dbReference>
<sequence length="215" mass="24718">MNKTLTYSTFLLLSFGLIGCNQLQNEVEELEQEYGIEIHIDDIGDRDLQTIAKLDRDQIETMLSYVRKFKEEEQKEGHTRHYLASSLLEAIRTDDEEEIPVDGYSLYLGTQGDEVDAINLMTTVYFYSDRAAMEVASMDATKIGRGGISWQNSEERVIEASEEQAEFYIEGEWVGEFIYEGKVLSFTEPNAWTFILTEEDVERYEQEAINIDAVS</sequence>
<reference evidence="1 2" key="1">
    <citation type="submission" date="2023-07" db="EMBL/GenBank/DDBJ databases">
        <title>Genomic Encyclopedia of Type Strains, Phase IV (KMG-IV): sequencing the most valuable type-strain genomes for metagenomic binning, comparative biology and taxonomic classification.</title>
        <authorList>
            <person name="Goeker M."/>
        </authorList>
    </citation>
    <scope>NUCLEOTIDE SEQUENCE [LARGE SCALE GENOMIC DNA]</scope>
    <source>
        <strain evidence="1 2">DSM 19154</strain>
    </source>
</reference>
<dbReference type="EMBL" id="JAUSUA010000006">
    <property type="protein sequence ID" value="MDQ0208621.1"/>
    <property type="molecule type" value="Genomic_DNA"/>
</dbReference>
<proteinExistence type="predicted"/>
<gene>
    <name evidence="1" type="ORF">J2S05_003433</name>
</gene>
<organism evidence="1 2">
    <name type="scientific">Alkalicoccobacillus murimartini</name>
    <dbReference type="NCBI Taxonomy" id="171685"/>
    <lineage>
        <taxon>Bacteria</taxon>
        <taxon>Bacillati</taxon>
        <taxon>Bacillota</taxon>
        <taxon>Bacilli</taxon>
        <taxon>Bacillales</taxon>
        <taxon>Bacillaceae</taxon>
        <taxon>Alkalicoccobacillus</taxon>
    </lineage>
</organism>
<dbReference type="PROSITE" id="PS51257">
    <property type="entry name" value="PROKAR_LIPOPROTEIN"/>
    <property type="match status" value="1"/>
</dbReference>
<dbReference type="RefSeq" id="WP_306984832.1">
    <property type="nucleotide sequence ID" value="NZ_JAUSUA010000006.1"/>
</dbReference>
<name>A0ABT9YM98_9BACI</name>
<accession>A0ABT9YM98</accession>
<evidence type="ECO:0000313" key="2">
    <source>
        <dbReference type="Proteomes" id="UP001225034"/>
    </source>
</evidence>
<protein>
    <submittedName>
        <fullName evidence="1">Uncharacterized protein</fullName>
    </submittedName>
</protein>
<comment type="caution">
    <text evidence="1">The sequence shown here is derived from an EMBL/GenBank/DDBJ whole genome shotgun (WGS) entry which is preliminary data.</text>
</comment>
<evidence type="ECO:0000313" key="1">
    <source>
        <dbReference type="EMBL" id="MDQ0208621.1"/>
    </source>
</evidence>
<keyword evidence="2" id="KW-1185">Reference proteome</keyword>